<dbReference type="EMBL" id="JAPDFW010000060">
    <property type="protein sequence ID" value="KAJ5076531.1"/>
    <property type="molecule type" value="Genomic_DNA"/>
</dbReference>
<sequence length="459" mass="55102">MIKNSFASNWKEQKKLIQNSNFFSPNQIEEKIDQFNLLSIRPISMLSKNEKKRDQKQKKHQFIRPHTSFGNRPKNQFQNSKTKSFSKVEKKMTESQALLNCVFDQNYRIIPFKFQMFYAKISPHSFYQLDPVSKREIINQNKYAVISRKGITIYENKMSEFVPIKIWIKEKYSFKLISKIPTFKNFFLHRFFGILLKNSRKERFQRKRNKISKSPLFRNFLFRDFLVRINSICINKIVPTPLFTIQNPQNAYSIEKILQTQETQTKIVKKEMKNILQVIHQIILETIRKISDPKRSKIDEKMLEKFEKRNPKKDQIIKQFEEKIKMERELAKQINEEIYYLSKFIRLVDFLVFDSLQKAIENGINQIDEILIQKLLSIFKVEVEIPFQFQISEIKSQVLGMVLNTSNEVLSLPRIRKKEEFKDFFSVNQIENEEIDFGLKNKIEKILKRIDSENFQKKF</sequence>
<proteinExistence type="predicted"/>
<feature type="compositionally biased region" description="Polar residues" evidence="1">
    <location>
        <begin position="68"/>
        <end position="81"/>
    </location>
</feature>
<feature type="compositionally biased region" description="Basic residues" evidence="1">
    <location>
        <begin position="54"/>
        <end position="63"/>
    </location>
</feature>
<comment type="caution">
    <text evidence="2">The sequence shown here is derived from an EMBL/GenBank/DDBJ whole genome shotgun (WGS) entry which is preliminary data.</text>
</comment>
<accession>A0A9Q0LPT6</accession>
<gene>
    <name evidence="2" type="ORF">M0811_06111</name>
</gene>
<protein>
    <submittedName>
        <fullName evidence="2">Dynein heavy chain family protein</fullName>
    </submittedName>
</protein>
<organism evidence="2 3">
    <name type="scientific">Anaeramoeba ignava</name>
    <name type="common">Anaerobic marine amoeba</name>
    <dbReference type="NCBI Taxonomy" id="1746090"/>
    <lineage>
        <taxon>Eukaryota</taxon>
        <taxon>Metamonada</taxon>
        <taxon>Anaeramoebidae</taxon>
        <taxon>Anaeramoeba</taxon>
    </lineage>
</organism>
<dbReference type="OMA" id="SCENILP"/>
<evidence type="ECO:0000256" key="1">
    <source>
        <dbReference type="SAM" id="MobiDB-lite"/>
    </source>
</evidence>
<reference evidence="2" key="1">
    <citation type="submission" date="2022-10" db="EMBL/GenBank/DDBJ databases">
        <title>Novel sulphate-reducing endosymbionts in the free-living metamonad Anaeramoeba.</title>
        <authorList>
            <person name="Jerlstrom-Hultqvist J."/>
            <person name="Cepicka I."/>
            <person name="Gallot-Lavallee L."/>
            <person name="Salas-Leiva D."/>
            <person name="Curtis B.A."/>
            <person name="Zahonova K."/>
            <person name="Pipaliya S."/>
            <person name="Dacks J."/>
            <person name="Roger A.J."/>
        </authorList>
    </citation>
    <scope>NUCLEOTIDE SEQUENCE</scope>
    <source>
        <strain evidence="2">BMAN</strain>
    </source>
</reference>
<evidence type="ECO:0000313" key="2">
    <source>
        <dbReference type="EMBL" id="KAJ5076531.1"/>
    </source>
</evidence>
<dbReference type="OrthoDB" id="5593012at2759"/>
<feature type="region of interest" description="Disordered" evidence="1">
    <location>
        <begin position="48"/>
        <end position="81"/>
    </location>
</feature>
<evidence type="ECO:0000313" key="3">
    <source>
        <dbReference type="Proteomes" id="UP001149090"/>
    </source>
</evidence>
<dbReference type="AlphaFoldDB" id="A0A9Q0LPT6"/>
<name>A0A9Q0LPT6_ANAIG</name>
<dbReference type="Proteomes" id="UP001149090">
    <property type="component" value="Unassembled WGS sequence"/>
</dbReference>
<keyword evidence="3" id="KW-1185">Reference proteome</keyword>